<evidence type="ECO:0000313" key="2">
    <source>
        <dbReference type="EMBL" id="QJI53670.1"/>
    </source>
</evidence>
<name>A0A6M3YPC4_9VIRU</name>
<reference evidence="2" key="1">
    <citation type="submission" date="2020-01" db="EMBL/GenBank/DDBJ databases">
        <title>Novel CRESS-DNA virus.</title>
        <authorList>
            <person name="Liu Q."/>
            <person name="Shan T."/>
            <person name="Yang S."/>
            <person name="Zhang W."/>
        </authorList>
    </citation>
    <scope>NUCLEOTIDE SEQUENCE</scope>
    <source>
        <strain evidence="2">Blp210cre1</strain>
    </source>
</reference>
<organism evidence="2">
    <name type="scientific">Cressdnaviricota sp</name>
    <dbReference type="NCBI Taxonomy" id="2748378"/>
    <lineage>
        <taxon>Viruses</taxon>
        <taxon>Monodnaviria</taxon>
        <taxon>Shotokuvirae</taxon>
        <taxon>Cressdnaviricota</taxon>
    </lineage>
</organism>
<dbReference type="InterPro" id="IPR056906">
    <property type="entry name" value="ORF2/G2P_dom"/>
</dbReference>
<dbReference type="EMBL" id="MN928949">
    <property type="protein sequence ID" value="QJI53670.1"/>
    <property type="molecule type" value="Genomic_DNA"/>
</dbReference>
<accession>A0A6M3YPC4</accession>
<sequence length="289" mass="34060">MQYEGKVDMSDSRYQIVPCGQCIGCRIERSRQWMVRIMHEAQLFEHNCFLTLTFDDEHLPTDGSLSVRDLQLFMKLLRKHNKGFEPVKDEKTGKITFPIRFFACGEYGSLNERPHYHLIIFNWQPDDMVLRGVNKFGNKLYTSPKIMQYWDKGFNTVGTVTEQSAGYVAKYCIKKVTGSAAEEHYRGRLPEFIVMSRRPGIAARWFDKYQEDIYNYDECILHGTKYRVPRYYDKLYDDVNPCKFAQVKANRLLKAQKFAGELLNSYRLSIKELKTKLYLEKRERNVVSC</sequence>
<proteinExistence type="predicted"/>
<dbReference type="Pfam" id="PF23343">
    <property type="entry name" value="REP_ORF2-G2P"/>
    <property type="match status" value="1"/>
</dbReference>
<feature type="domain" description="Replication-associated protein ORF2/G2P" evidence="1">
    <location>
        <begin position="47"/>
        <end position="175"/>
    </location>
</feature>
<protein>
    <submittedName>
        <fullName evidence="2">Replication-associated protein</fullName>
    </submittedName>
</protein>
<evidence type="ECO:0000259" key="1">
    <source>
        <dbReference type="Pfam" id="PF23343"/>
    </source>
</evidence>